<protein>
    <submittedName>
        <fullName evidence="2">Uncharacterized protein</fullName>
    </submittedName>
</protein>
<keyword evidence="1" id="KW-1133">Transmembrane helix</keyword>
<feature type="transmembrane region" description="Helical" evidence="1">
    <location>
        <begin position="20"/>
        <end position="37"/>
    </location>
</feature>
<organism evidence="2">
    <name type="scientific">bioreactor metagenome</name>
    <dbReference type="NCBI Taxonomy" id="1076179"/>
    <lineage>
        <taxon>unclassified sequences</taxon>
        <taxon>metagenomes</taxon>
        <taxon>ecological metagenomes</taxon>
    </lineage>
</organism>
<reference evidence="2" key="1">
    <citation type="submission" date="2019-08" db="EMBL/GenBank/DDBJ databases">
        <authorList>
            <person name="Kucharzyk K."/>
            <person name="Murdoch R.W."/>
            <person name="Higgins S."/>
            <person name="Loffler F."/>
        </authorList>
    </citation>
    <scope>NUCLEOTIDE SEQUENCE</scope>
</reference>
<dbReference type="EMBL" id="VSSQ01065640">
    <property type="protein sequence ID" value="MPN18328.1"/>
    <property type="molecule type" value="Genomic_DNA"/>
</dbReference>
<evidence type="ECO:0000313" key="2">
    <source>
        <dbReference type="EMBL" id="MPN18328.1"/>
    </source>
</evidence>
<accession>A0A645FUY1</accession>
<proteinExistence type="predicted"/>
<keyword evidence="1" id="KW-0812">Transmembrane</keyword>
<gene>
    <name evidence="2" type="ORF">SDC9_165688</name>
</gene>
<sequence>MLFEVVNGGIYIRLMLYPNADMVGAIGIIVIFSFFGYRSKPQAHLVLPGHSQYIGIIIMDIPA</sequence>
<dbReference type="AlphaFoldDB" id="A0A645FUY1"/>
<comment type="caution">
    <text evidence="2">The sequence shown here is derived from an EMBL/GenBank/DDBJ whole genome shotgun (WGS) entry which is preliminary data.</text>
</comment>
<keyword evidence="1" id="KW-0472">Membrane</keyword>
<evidence type="ECO:0000256" key="1">
    <source>
        <dbReference type="SAM" id="Phobius"/>
    </source>
</evidence>
<name>A0A645FUY1_9ZZZZ</name>